<dbReference type="OMA" id="SFCYFHP"/>
<evidence type="ECO:0000313" key="2">
    <source>
        <dbReference type="Proteomes" id="UP000187609"/>
    </source>
</evidence>
<reference evidence="1" key="1">
    <citation type="submission" date="2016-11" db="EMBL/GenBank/DDBJ databases">
        <title>The genome of Nicotiana attenuata.</title>
        <authorList>
            <person name="Xu S."/>
            <person name="Brockmoeller T."/>
            <person name="Gaquerel E."/>
            <person name="Navarro A."/>
            <person name="Kuhl H."/>
            <person name="Gase K."/>
            <person name="Ling Z."/>
            <person name="Zhou W."/>
            <person name="Kreitzer C."/>
            <person name="Stanke M."/>
            <person name="Tang H."/>
            <person name="Lyons E."/>
            <person name="Pandey P."/>
            <person name="Pandey S.P."/>
            <person name="Timmermann B."/>
            <person name="Baldwin I.T."/>
        </authorList>
    </citation>
    <scope>NUCLEOTIDE SEQUENCE [LARGE SCALE GENOMIC DNA]</scope>
    <source>
        <strain evidence="1">UT</strain>
    </source>
</reference>
<protein>
    <submittedName>
        <fullName evidence="1">Uncharacterized protein</fullName>
    </submittedName>
</protein>
<dbReference type="Pfam" id="PF05340">
    <property type="entry name" value="DUF740"/>
    <property type="match status" value="1"/>
</dbReference>
<keyword evidence="2" id="KW-1185">Reference proteome</keyword>
<name>A0A1J6IDY0_NICAT</name>
<evidence type="ECO:0000313" key="1">
    <source>
        <dbReference type="EMBL" id="OIS95982.1"/>
    </source>
</evidence>
<gene>
    <name evidence="1" type="ORF">A4A49_07425</name>
</gene>
<comment type="caution">
    <text evidence="1">The sequence shown here is derived from an EMBL/GenBank/DDBJ whole genome shotgun (WGS) entry which is preliminary data.</text>
</comment>
<proteinExistence type="predicted"/>
<sequence length="221" mass="25220">MNDNTSSCYFHPKEVVIGVCALCLNERLLVLASKQEKKIKTSKTRDQNYYSFLSSAEKKNDDHHQSRIHYLPKMFALSSLLSRLDIRHARKIEEIIHDDASSTCSYEDSFISIKFENNGVASWEKGGAGTVPKVSLKHCDNISNWSRSSSKEGKVGAVIEHAKPRMQLRWRKRIGHIFQLIRLKRSSTTKGASHVNVGTKLEGVKVRHGWIRTLTKRKTKE</sequence>
<dbReference type="Gramene" id="OIS95982">
    <property type="protein sequence ID" value="OIS95982"/>
    <property type="gene ID" value="A4A49_07425"/>
</dbReference>
<dbReference type="STRING" id="49451.A0A1J6IDY0"/>
<dbReference type="AlphaFoldDB" id="A0A1J6IDY0"/>
<accession>A0A1J6IDY0</accession>
<dbReference type="PANTHER" id="PTHR35995:SF1">
    <property type="entry name" value="OS04G0690500 PROTEIN"/>
    <property type="match status" value="1"/>
</dbReference>
<organism evidence="1 2">
    <name type="scientific">Nicotiana attenuata</name>
    <name type="common">Coyote tobacco</name>
    <dbReference type="NCBI Taxonomy" id="49451"/>
    <lineage>
        <taxon>Eukaryota</taxon>
        <taxon>Viridiplantae</taxon>
        <taxon>Streptophyta</taxon>
        <taxon>Embryophyta</taxon>
        <taxon>Tracheophyta</taxon>
        <taxon>Spermatophyta</taxon>
        <taxon>Magnoliopsida</taxon>
        <taxon>eudicotyledons</taxon>
        <taxon>Gunneridae</taxon>
        <taxon>Pentapetalae</taxon>
        <taxon>asterids</taxon>
        <taxon>lamiids</taxon>
        <taxon>Solanales</taxon>
        <taxon>Solanaceae</taxon>
        <taxon>Nicotianoideae</taxon>
        <taxon>Nicotianeae</taxon>
        <taxon>Nicotiana</taxon>
    </lineage>
</organism>
<dbReference type="EMBL" id="MJEQ01037194">
    <property type="protein sequence ID" value="OIS95982.1"/>
    <property type="molecule type" value="Genomic_DNA"/>
</dbReference>
<dbReference type="Proteomes" id="UP000187609">
    <property type="component" value="Unassembled WGS sequence"/>
</dbReference>
<dbReference type="PANTHER" id="PTHR35995">
    <property type="entry name" value="OS04G0690500 PROTEIN"/>
    <property type="match status" value="1"/>
</dbReference>
<dbReference type="InterPro" id="IPR008004">
    <property type="entry name" value="OCTOPUS-like"/>
</dbReference>